<feature type="domain" description="Calcineurin-like phosphoesterase" evidence="8">
    <location>
        <begin position="45"/>
        <end position="257"/>
    </location>
</feature>
<feature type="binding site" evidence="6">
    <location>
        <position position="51"/>
    </location>
    <ligand>
        <name>Fe cation</name>
        <dbReference type="ChEBI" id="CHEBI:24875"/>
        <label>1</label>
    </ligand>
</feature>
<dbReference type="EMBL" id="CP032382">
    <property type="protein sequence ID" value="AYB29695.1"/>
    <property type="molecule type" value="Genomic_DNA"/>
</dbReference>
<evidence type="ECO:0000256" key="2">
    <source>
        <dbReference type="ARBA" id="ARBA00012646"/>
    </source>
</evidence>
<dbReference type="Pfam" id="PF00149">
    <property type="entry name" value="Metallophos"/>
    <property type="match status" value="1"/>
</dbReference>
<dbReference type="GO" id="GO:0046872">
    <property type="term" value="F:metal ion binding"/>
    <property type="evidence" value="ECO:0007669"/>
    <property type="project" value="UniProtKB-KW"/>
</dbReference>
<dbReference type="PANTHER" id="PTHR10161:SF14">
    <property type="entry name" value="TARTRATE-RESISTANT ACID PHOSPHATASE TYPE 5"/>
    <property type="match status" value="1"/>
</dbReference>
<comment type="cofactor">
    <cofactor evidence="6">
        <name>Fe cation</name>
        <dbReference type="ChEBI" id="CHEBI:24875"/>
    </cofactor>
    <text evidence="6">Binds 2 iron ions per subunit.</text>
</comment>
<dbReference type="PIRSF" id="PIRSF000898">
    <property type="entry name" value="Acid_Ptase_5"/>
    <property type="match status" value="1"/>
</dbReference>
<feature type="binding site" evidence="6">
    <location>
        <position position="84"/>
    </location>
    <ligand>
        <name>Fe cation</name>
        <dbReference type="ChEBI" id="CHEBI:24875"/>
        <label>1</label>
    </ligand>
</feature>
<feature type="binding site" evidence="6">
    <location>
        <position position="84"/>
    </location>
    <ligand>
        <name>Fe cation</name>
        <dbReference type="ChEBI" id="CHEBI:24875"/>
        <label>2</label>
    </ligand>
</feature>
<reference evidence="10" key="1">
    <citation type="submission" date="2018-09" db="EMBL/GenBank/DDBJ databases">
        <title>Chryseolinea sp. KIS68-18 isolated from soil.</title>
        <authorList>
            <person name="Weon H.-Y."/>
            <person name="Kwon S.-W."/>
            <person name="Lee S.A."/>
        </authorList>
    </citation>
    <scope>NUCLEOTIDE SEQUENCE [LARGE SCALE GENOMIC DNA]</scope>
    <source>
        <strain evidence="10">KIS68-18</strain>
    </source>
</reference>
<feature type="binding site" evidence="6">
    <location>
        <position position="216"/>
    </location>
    <ligand>
        <name>Fe cation</name>
        <dbReference type="ChEBI" id="CHEBI:24875"/>
        <label>2</label>
    </ligand>
</feature>
<keyword evidence="6" id="KW-0479">Metal-binding</keyword>
<evidence type="ECO:0000256" key="1">
    <source>
        <dbReference type="ARBA" id="ARBA00000032"/>
    </source>
</evidence>
<feature type="binding site" evidence="6">
    <location>
        <position position="87"/>
    </location>
    <ligand>
        <name>Fe cation</name>
        <dbReference type="ChEBI" id="CHEBI:24875"/>
        <label>1</label>
    </ligand>
</feature>
<keyword evidence="4 5" id="KW-0378">Hydrolase</keyword>
<dbReference type="CDD" id="cd07378">
    <property type="entry name" value="MPP_ACP5"/>
    <property type="match status" value="1"/>
</dbReference>
<dbReference type="GO" id="GO:0003993">
    <property type="term" value="F:acid phosphatase activity"/>
    <property type="evidence" value="ECO:0007669"/>
    <property type="project" value="UniProtKB-UniRule"/>
</dbReference>
<dbReference type="SUPFAM" id="SSF56300">
    <property type="entry name" value="Metallo-dependent phosphatases"/>
    <property type="match status" value="1"/>
</dbReference>
<evidence type="ECO:0000313" key="9">
    <source>
        <dbReference type="EMBL" id="AYB29695.1"/>
    </source>
</evidence>
<proteinExistence type="predicted"/>
<protein>
    <recommendedName>
        <fullName evidence="2 5">acid phosphatase</fullName>
        <ecNumber evidence="2 5">3.1.3.2</ecNumber>
    </recommendedName>
</protein>
<dbReference type="KEGG" id="chk:D4L85_03455"/>
<dbReference type="InterPro" id="IPR004843">
    <property type="entry name" value="Calcineurin-like_PHP"/>
</dbReference>
<dbReference type="Proteomes" id="UP000266183">
    <property type="component" value="Chromosome"/>
</dbReference>
<evidence type="ECO:0000313" key="10">
    <source>
        <dbReference type="Proteomes" id="UP000266183"/>
    </source>
</evidence>
<evidence type="ECO:0000256" key="3">
    <source>
        <dbReference type="ARBA" id="ARBA00022729"/>
    </source>
</evidence>
<name>A0A385SIE9_9BACT</name>
<keyword evidence="3 7" id="KW-0732">Signal</keyword>
<feature type="binding site" evidence="6">
    <location>
        <position position="122"/>
    </location>
    <ligand>
        <name>Fe cation</name>
        <dbReference type="ChEBI" id="CHEBI:24875"/>
        <label>2</label>
    </ligand>
</feature>
<feature type="binding site" evidence="6">
    <location>
        <position position="254"/>
    </location>
    <ligand>
        <name>Fe cation</name>
        <dbReference type="ChEBI" id="CHEBI:24875"/>
        <label>2</label>
    </ligand>
</feature>
<feature type="chain" id="PRO_5017178748" description="acid phosphatase" evidence="7">
    <location>
        <begin position="28"/>
        <end position="325"/>
    </location>
</feature>
<dbReference type="Gene3D" id="3.60.21.10">
    <property type="match status" value="1"/>
</dbReference>
<dbReference type="EC" id="3.1.3.2" evidence="2 5"/>
<dbReference type="InterPro" id="IPR024927">
    <property type="entry name" value="Acid_PPase"/>
</dbReference>
<comment type="catalytic activity">
    <reaction evidence="1 5">
        <text>a phosphate monoester + H2O = an alcohol + phosphate</text>
        <dbReference type="Rhea" id="RHEA:15017"/>
        <dbReference type="ChEBI" id="CHEBI:15377"/>
        <dbReference type="ChEBI" id="CHEBI:30879"/>
        <dbReference type="ChEBI" id="CHEBI:43474"/>
        <dbReference type="ChEBI" id="CHEBI:67140"/>
        <dbReference type="EC" id="3.1.3.2"/>
    </reaction>
</comment>
<keyword evidence="5 6" id="KW-0408">Iron</keyword>
<accession>A0A385SIE9</accession>
<dbReference type="PANTHER" id="PTHR10161">
    <property type="entry name" value="TARTRATE-RESISTANT ACID PHOSPHATASE TYPE 5"/>
    <property type="match status" value="1"/>
</dbReference>
<gene>
    <name evidence="9" type="ORF">D4L85_03455</name>
</gene>
<dbReference type="InterPro" id="IPR029052">
    <property type="entry name" value="Metallo-depent_PP-like"/>
</dbReference>
<dbReference type="AlphaFoldDB" id="A0A385SIE9"/>
<organism evidence="9 10">
    <name type="scientific">Chryseolinea soli</name>
    <dbReference type="NCBI Taxonomy" id="2321403"/>
    <lineage>
        <taxon>Bacteria</taxon>
        <taxon>Pseudomonadati</taxon>
        <taxon>Bacteroidota</taxon>
        <taxon>Cytophagia</taxon>
        <taxon>Cytophagales</taxon>
        <taxon>Fulvivirgaceae</taxon>
        <taxon>Chryseolinea</taxon>
    </lineage>
</organism>
<evidence type="ECO:0000259" key="8">
    <source>
        <dbReference type="Pfam" id="PF00149"/>
    </source>
</evidence>
<evidence type="ECO:0000256" key="4">
    <source>
        <dbReference type="ARBA" id="ARBA00022801"/>
    </source>
</evidence>
<feature type="signal peptide" evidence="7">
    <location>
        <begin position="1"/>
        <end position="27"/>
    </location>
</feature>
<keyword evidence="10" id="KW-1185">Reference proteome</keyword>
<evidence type="ECO:0000256" key="7">
    <source>
        <dbReference type="SAM" id="SignalP"/>
    </source>
</evidence>
<evidence type="ECO:0000256" key="5">
    <source>
        <dbReference type="PIRNR" id="PIRNR000898"/>
    </source>
</evidence>
<dbReference type="InterPro" id="IPR051558">
    <property type="entry name" value="Metallophosphoesterase_PAP"/>
</dbReference>
<feature type="binding site" evidence="6">
    <location>
        <position position="256"/>
    </location>
    <ligand>
        <name>Fe cation</name>
        <dbReference type="ChEBI" id="CHEBI:24875"/>
        <label>1</label>
    </ligand>
</feature>
<evidence type="ECO:0000256" key="6">
    <source>
        <dbReference type="PIRSR" id="PIRSR000898-1"/>
    </source>
</evidence>
<sequence>MLNMKNVSVKFLVLLAGAILVVFSLQAQTGKAIPAQVQVNPQALNFILMGDWGRVGADHQKEVAAQMGKTAETADVDFVITTGDNFYPEGVVSEFDPLWRYSFEDIYTAFSLQRDWHPVLGNHDYGSNPDAEVAYSKISRRWRMPARYYTEVFNLGGDTTQQALFVFIDTTPLIKSYYKGKGHKVHDQDSTAQVKWIEQTLAKASPNVKWKFVVGHHPMYTGGGRTEGNDTRAIRRMLEPIFEKYKVDAFLAGHEHSLQHMVAANGLNHFISGAASEHTPARMLPISKFSKSEYGFMLVSLTREKFLVQVIDYKGAVLYTTQLVK</sequence>